<feature type="non-terminal residue" evidence="2">
    <location>
        <position position="1"/>
    </location>
</feature>
<proteinExistence type="predicted"/>
<dbReference type="EMBL" id="BDDD01000070">
    <property type="protein sequence ID" value="GAV58497.1"/>
    <property type="molecule type" value="Genomic_DNA"/>
</dbReference>
<dbReference type="InterPro" id="IPR025398">
    <property type="entry name" value="DUF4371"/>
</dbReference>
<protein>
    <submittedName>
        <fullName evidence="2">DUF4371 domain-containing protein</fullName>
    </submittedName>
</protein>
<dbReference type="OrthoDB" id="1737196at2759"/>
<reference evidence="3" key="1">
    <citation type="submission" date="2016-04" db="EMBL/GenBank/DDBJ databases">
        <title>Cephalotus genome sequencing.</title>
        <authorList>
            <person name="Fukushima K."/>
            <person name="Hasebe M."/>
            <person name="Fang X."/>
        </authorList>
    </citation>
    <scope>NUCLEOTIDE SEQUENCE [LARGE SCALE GENOMIC DNA]</scope>
    <source>
        <strain evidence="3">cv. St1</strain>
    </source>
</reference>
<evidence type="ECO:0000313" key="2">
    <source>
        <dbReference type="EMBL" id="GAV58497.1"/>
    </source>
</evidence>
<dbReference type="PANTHER" id="PTHR45749:SF37">
    <property type="entry name" value="OS05G0311600 PROTEIN"/>
    <property type="match status" value="1"/>
</dbReference>
<evidence type="ECO:0000259" key="1">
    <source>
        <dbReference type="SMART" id="SM00597"/>
    </source>
</evidence>
<keyword evidence="3" id="KW-1185">Reference proteome</keyword>
<dbReference type="AlphaFoldDB" id="A0A1Q3ARX5"/>
<comment type="caution">
    <text evidence="2">The sequence shown here is derived from an EMBL/GenBank/DDBJ whole genome shotgun (WGS) entry which is preliminary data.</text>
</comment>
<dbReference type="PANTHER" id="PTHR45749">
    <property type="match status" value="1"/>
</dbReference>
<dbReference type="InParanoid" id="A0A1Q3ARX5"/>
<sequence>NISNVSRRFNPAWFNEYGNWMEYSISKDAAFCFCYYLFMHDIEKQGGGDSFVLDGFRSRHKKERFNSHVGASNSAHNQSWKICEEFMNQNQHIQAALVKQSNQAR</sequence>
<name>A0A1Q3ARX5_CEPFO</name>
<feature type="non-terminal residue" evidence="2">
    <location>
        <position position="105"/>
    </location>
</feature>
<gene>
    <name evidence="2" type="ORF">CFOL_v3_02030</name>
</gene>
<dbReference type="Pfam" id="PF14291">
    <property type="entry name" value="DUF4371"/>
    <property type="match status" value="1"/>
</dbReference>
<accession>A0A1Q3ARX5</accession>
<feature type="domain" description="TTF-type" evidence="1">
    <location>
        <begin position="5"/>
        <end position="99"/>
    </location>
</feature>
<dbReference type="STRING" id="3775.A0A1Q3ARX5"/>
<evidence type="ECO:0000313" key="3">
    <source>
        <dbReference type="Proteomes" id="UP000187406"/>
    </source>
</evidence>
<organism evidence="2 3">
    <name type="scientific">Cephalotus follicularis</name>
    <name type="common">Albany pitcher plant</name>
    <dbReference type="NCBI Taxonomy" id="3775"/>
    <lineage>
        <taxon>Eukaryota</taxon>
        <taxon>Viridiplantae</taxon>
        <taxon>Streptophyta</taxon>
        <taxon>Embryophyta</taxon>
        <taxon>Tracheophyta</taxon>
        <taxon>Spermatophyta</taxon>
        <taxon>Magnoliopsida</taxon>
        <taxon>eudicotyledons</taxon>
        <taxon>Gunneridae</taxon>
        <taxon>Pentapetalae</taxon>
        <taxon>rosids</taxon>
        <taxon>fabids</taxon>
        <taxon>Oxalidales</taxon>
        <taxon>Cephalotaceae</taxon>
        <taxon>Cephalotus</taxon>
    </lineage>
</organism>
<dbReference type="Proteomes" id="UP000187406">
    <property type="component" value="Unassembled WGS sequence"/>
</dbReference>
<dbReference type="InterPro" id="IPR006580">
    <property type="entry name" value="Znf_TTF"/>
</dbReference>
<dbReference type="SMART" id="SM00597">
    <property type="entry name" value="ZnF_TTF"/>
    <property type="match status" value="1"/>
</dbReference>